<protein>
    <submittedName>
        <fullName evidence="2">Uncharacterized protein</fullName>
    </submittedName>
</protein>
<feature type="region of interest" description="Disordered" evidence="1">
    <location>
        <begin position="63"/>
        <end position="113"/>
    </location>
</feature>
<feature type="compositionally biased region" description="Low complexity" evidence="1">
    <location>
        <begin position="376"/>
        <end position="393"/>
    </location>
</feature>
<evidence type="ECO:0000313" key="2">
    <source>
        <dbReference type="EnsemblMetazoa" id="AATE020742-PA.1"/>
    </source>
</evidence>
<dbReference type="PANTHER" id="PTHR46007:SF8">
    <property type="entry name" value="C2H2-TYPE DOMAIN-CONTAINING PROTEIN"/>
    <property type="match status" value="1"/>
</dbReference>
<feature type="compositionally biased region" description="Low complexity" evidence="1">
    <location>
        <begin position="98"/>
        <end position="113"/>
    </location>
</feature>
<dbReference type="EMBL" id="AXCP01009757">
    <property type="status" value="NOT_ANNOTATED_CDS"/>
    <property type="molecule type" value="Genomic_DNA"/>
</dbReference>
<dbReference type="EnsemblMetazoa" id="AATE020742-RA">
    <property type="protein sequence ID" value="AATE020742-PA.1"/>
    <property type="gene ID" value="AATE020742"/>
</dbReference>
<reference evidence="2" key="1">
    <citation type="submission" date="2022-08" db="UniProtKB">
        <authorList>
            <consortium name="EnsemblMetazoa"/>
        </authorList>
    </citation>
    <scope>IDENTIFICATION</scope>
    <source>
        <strain evidence="2">EBRO</strain>
    </source>
</reference>
<feature type="region of interest" description="Disordered" evidence="1">
    <location>
        <begin position="359"/>
        <end position="395"/>
    </location>
</feature>
<feature type="region of interest" description="Disordered" evidence="1">
    <location>
        <begin position="443"/>
        <end position="464"/>
    </location>
</feature>
<name>A0A182JMB0_ANOAO</name>
<dbReference type="VEuPathDB" id="VectorBase:AATE020742"/>
<dbReference type="AlphaFoldDB" id="A0A182JMB0"/>
<accession>A0A182JMB0</accession>
<sequence>MPQVSISTVLAKLGGGPSAGAGMHGRGAAAGLGTGPTSASDLQYAQDKSAEYQFLQNVHFPELRNPSATQPHQQGSGGLLPAQLASAGHLPPVSSSAHLLQQQQQQQQHHLQQQQQMVAAAGLVPGGLVGAPSNVAAAAALQQQFGGGLGGVNAGGPADFNHLLPPNTSFFDMALQTKEFQYYWFIKLMETKGLEAANKFTDILRQVPTTVAAAQAIKPTPGSLSLSQQQQQQQQSKTVGPLSSQADLFLDNILNPMKDPLLLGGTGSAGVGPGGGLHSNVLVNGIAGNGGGGSASGNGSAGHPGPGGGGGGAAGGGGSTGKGGILETVDLFASLSSTLAPELPSSQSVPLYRRQAGQNYHQGSNNSAGGGGTGGSITSATGGTTTSSINSSTPDLLDTVHLHQHQQQQQQSHSHHYGMQQPSLVELLEPKMSQQSFLFSSGISGAGSSNGANQFGGNPMLDQQ</sequence>
<dbReference type="GO" id="GO:0003713">
    <property type="term" value="F:transcription coactivator activity"/>
    <property type="evidence" value="ECO:0007669"/>
    <property type="project" value="TreeGrafter"/>
</dbReference>
<feature type="compositionally biased region" description="Low complexity" evidence="1">
    <location>
        <begin position="443"/>
        <end position="458"/>
    </location>
</feature>
<dbReference type="GO" id="GO:0045944">
    <property type="term" value="P:positive regulation of transcription by RNA polymerase II"/>
    <property type="evidence" value="ECO:0007669"/>
    <property type="project" value="TreeGrafter"/>
</dbReference>
<proteinExistence type="predicted"/>
<organism evidence="2">
    <name type="scientific">Anopheles atroparvus</name>
    <name type="common">European mosquito</name>
    <dbReference type="NCBI Taxonomy" id="41427"/>
    <lineage>
        <taxon>Eukaryota</taxon>
        <taxon>Metazoa</taxon>
        <taxon>Ecdysozoa</taxon>
        <taxon>Arthropoda</taxon>
        <taxon>Hexapoda</taxon>
        <taxon>Insecta</taxon>
        <taxon>Pterygota</taxon>
        <taxon>Neoptera</taxon>
        <taxon>Endopterygota</taxon>
        <taxon>Diptera</taxon>
        <taxon>Nematocera</taxon>
        <taxon>Culicoidea</taxon>
        <taxon>Culicidae</taxon>
        <taxon>Anophelinae</taxon>
        <taxon>Anopheles</taxon>
    </lineage>
</organism>
<feature type="region of interest" description="Disordered" evidence="1">
    <location>
        <begin position="294"/>
        <end position="321"/>
    </location>
</feature>
<evidence type="ECO:0000256" key="1">
    <source>
        <dbReference type="SAM" id="MobiDB-lite"/>
    </source>
</evidence>
<dbReference type="PANTHER" id="PTHR46007">
    <property type="entry name" value="MEDIATOR OF RNA POLYMERASE II TRANSCRIPTION SUBUNIT 12"/>
    <property type="match status" value="1"/>
</dbReference>
<dbReference type="InterPro" id="IPR051647">
    <property type="entry name" value="Mediator_comp_sub12"/>
</dbReference>
<dbReference type="GO" id="GO:0016592">
    <property type="term" value="C:mediator complex"/>
    <property type="evidence" value="ECO:0007669"/>
    <property type="project" value="TreeGrafter"/>
</dbReference>
<dbReference type="STRING" id="41427.A0A182JMB0"/>